<feature type="transmembrane region" description="Helical" evidence="7">
    <location>
        <begin position="395"/>
        <end position="412"/>
    </location>
</feature>
<feature type="transmembrane region" description="Helical" evidence="7">
    <location>
        <begin position="293"/>
        <end position="314"/>
    </location>
</feature>
<dbReference type="GO" id="GO:0015171">
    <property type="term" value="F:amino acid transmembrane transporter activity"/>
    <property type="evidence" value="ECO:0007669"/>
    <property type="project" value="TreeGrafter"/>
</dbReference>
<evidence type="ECO:0000313" key="10">
    <source>
        <dbReference type="Proteomes" id="UP000019478"/>
    </source>
</evidence>
<dbReference type="PANTHER" id="PTHR43341:SF39">
    <property type="entry name" value="AMINO ACID TRANSPORTER (EUROFUNG)-RELATED"/>
    <property type="match status" value="1"/>
</dbReference>
<gene>
    <name evidence="9" type="ORF">A1O3_08986</name>
</gene>
<evidence type="ECO:0000256" key="6">
    <source>
        <dbReference type="ARBA" id="ARBA00023136"/>
    </source>
</evidence>
<feature type="transmembrane region" description="Helical" evidence="7">
    <location>
        <begin position="198"/>
        <end position="218"/>
    </location>
</feature>
<feature type="transmembrane region" description="Helical" evidence="7">
    <location>
        <begin position="470"/>
        <end position="492"/>
    </location>
</feature>
<comment type="caution">
    <text evidence="9">The sequence shown here is derived from an EMBL/GenBank/DDBJ whole genome shotgun (WGS) entry which is preliminary data.</text>
</comment>
<dbReference type="GeneID" id="19173072"/>
<feature type="transmembrane region" description="Helical" evidence="7">
    <location>
        <begin position="424"/>
        <end position="449"/>
    </location>
</feature>
<organism evidence="9 10">
    <name type="scientific">Capronia epimyces CBS 606.96</name>
    <dbReference type="NCBI Taxonomy" id="1182542"/>
    <lineage>
        <taxon>Eukaryota</taxon>
        <taxon>Fungi</taxon>
        <taxon>Dikarya</taxon>
        <taxon>Ascomycota</taxon>
        <taxon>Pezizomycotina</taxon>
        <taxon>Eurotiomycetes</taxon>
        <taxon>Chaetothyriomycetidae</taxon>
        <taxon>Chaetothyriales</taxon>
        <taxon>Herpotrichiellaceae</taxon>
        <taxon>Capronia</taxon>
    </lineage>
</organism>
<feature type="transmembrane region" description="Helical" evidence="7">
    <location>
        <begin position="346"/>
        <end position="365"/>
    </location>
</feature>
<dbReference type="InterPro" id="IPR004840">
    <property type="entry name" value="Amino_acid_permease_CS"/>
</dbReference>
<sequence length="558" mass="60839">MSEKKSFDVEQRPMGVDIDDGVLSDKVEHTGAVHLAEAAELYGDPQAAESYRYVARGLKARHIQFMGLGGSIGTALFLGIGRALAAAGPLSIFLGFTISGMAIFGMMQCLGEMTTWLPMPAALPSFASRYVDKSLGFAVGWNGWYSYTITICIEISAAAVIIGYWNTTINVAVWISIIIVLLVFLNLFAVSIYGEAEFWFASLKIITIVGLLILALVLDLGGGPNHDRIGFRYWKNPGAMNTFVAGGSEGRFLGFFFSLVMGALSYGGVESVIIAAGEAENPRRNLPKAIRRVFWRLLLFYVLGSLAVGVLVPYNDPDLLTALATGAPGAASSPWVIAIKRAGIPALPSIINVVILSSATSAANACLYNGSRYLMAMAQLGLAPRFFLRCSKRGIPYYGVGFTALLTGLTYLSCSAGPVKVFIWLGNISALVSMFSWLTICITYVRFYAALKKQGVNRDDLPFKSPFQPYLAWATMVFLAVLMLFNGFYAFTPWDTDTFISTYITVPVFFGLFIFWKVFKKTKFVDPAEADLWTGKASIDAEVWQEPVAKNFLQKASS</sequence>
<evidence type="ECO:0000256" key="5">
    <source>
        <dbReference type="ARBA" id="ARBA00022989"/>
    </source>
</evidence>
<comment type="subcellular location">
    <subcellularLocation>
        <location evidence="1">Membrane</location>
        <topology evidence="1">Multi-pass membrane protein</topology>
    </subcellularLocation>
</comment>
<dbReference type="Pfam" id="PF00324">
    <property type="entry name" value="AA_permease"/>
    <property type="match status" value="1"/>
</dbReference>
<dbReference type="FunFam" id="1.20.1740.10:FF:000006">
    <property type="entry name" value="General amino acid permease"/>
    <property type="match status" value="1"/>
</dbReference>
<dbReference type="OrthoDB" id="3900342at2759"/>
<evidence type="ECO:0000256" key="7">
    <source>
        <dbReference type="SAM" id="Phobius"/>
    </source>
</evidence>
<dbReference type="GO" id="GO:0016020">
    <property type="term" value="C:membrane"/>
    <property type="evidence" value="ECO:0007669"/>
    <property type="project" value="UniProtKB-SubCell"/>
</dbReference>
<keyword evidence="2" id="KW-0813">Transport</keyword>
<name>W9XBJ6_9EURO</name>
<keyword evidence="4" id="KW-0029">Amino-acid transport</keyword>
<dbReference type="PROSITE" id="PS00218">
    <property type="entry name" value="AMINO_ACID_PERMEASE_1"/>
    <property type="match status" value="1"/>
</dbReference>
<dbReference type="InterPro" id="IPR004841">
    <property type="entry name" value="AA-permease/SLC12A_dom"/>
</dbReference>
<dbReference type="Proteomes" id="UP000019478">
    <property type="component" value="Unassembled WGS sequence"/>
</dbReference>
<evidence type="ECO:0000256" key="3">
    <source>
        <dbReference type="ARBA" id="ARBA00022692"/>
    </source>
</evidence>
<dbReference type="eggNOG" id="KOG1286">
    <property type="taxonomic scope" value="Eukaryota"/>
</dbReference>
<dbReference type="Gene3D" id="1.20.1740.10">
    <property type="entry name" value="Amino acid/polyamine transporter I"/>
    <property type="match status" value="1"/>
</dbReference>
<evidence type="ECO:0000256" key="2">
    <source>
        <dbReference type="ARBA" id="ARBA00022448"/>
    </source>
</evidence>
<keyword evidence="5 7" id="KW-1133">Transmembrane helix</keyword>
<feature type="transmembrane region" description="Helical" evidence="7">
    <location>
        <begin position="252"/>
        <end position="273"/>
    </location>
</feature>
<feature type="transmembrane region" description="Helical" evidence="7">
    <location>
        <begin position="90"/>
        <end position="110"/>
    </location>
</feature>
<reference evidence="9 10" key="1">
    <citation type="submission" date="2013-03" db="EMBL/GenBank/DDBJ databases">
        <title>The Genome Sequence of Capronia epimyces CBS 606.96.</title>
        <authorList>
            <consortium name="The Broad Institute Genomics Platform"/>
            <person name="Cuomo C."/>
            <person name="de Hoog S."/>
            <person name="Gorbushina A."/>
            <person name="Walker B."/>
            <person name="Young S.K."/>
            <person name="Zeng Q."/>
            <person name="Gargeya S."/>
            <person name="Fitzgerald M."/>
            <person name="Haas B."/>
            <person name="Abouelleil A."/>
            <person name="Allen A.W."/>
            <person name="Alvarado L."/>
            <person name="Arachchi H.M."/>
            <person name="Berlin A.M."/>
            <person name="Chapman S.B."/>
            <person name="Gainer-Dewar J."/>
            <person name="Goldberg J."/>
            <person name="Griggs A."/>
            <person name="Gujja S."/>
            <person name="Hansen M."/>
            <person name="Howarth C."/>
            <person name="Imamovic A."/>
            <person name="Ireland A."/>
            <person name="Larimer J."/>
            <person name="McCowan C."/>
            <person name="Murphy C."/>
            <person name="Pearson M."/>
            <person name="Poon T.W."/>
            <person name="Priest M."/>
            <person name="Roberts A."/>
            <person name="Saif S."/>
            <person name="Shea T."/>
            <person name="Sisk P."/>
            <person name="Sykes S."/>
            <person name="Wortman J."/>
            <person name="Nusbaum C."/>
            <person name="Birren B."/>
        </authorList>
    </citation>
    <scope>NUCLEOTIDE SEQUENCE [LARGE SCALE GENOMIC DNA]</scope>
    <source>
        <strain evidence="9 10">CBS 606.96</strain>
    </source>
</reference>
<dbReference type="AlphaFoldDB" id="W9XBJ6"/>
<dbReference type="RefSeq" id="XP_007737272.1">
    <property type="nucleotide sequence ID" value="XM_007739082.1"/>
</dbReference>
<dbReference type="InterPro" id="IPR050524">
    <property type="entry name" value="APC_YAT"/>
</dbReference>
<proteinExistence type="predicted"/>
<dbReference type="HOGENOM" id="CLU_007946_12_1_1"/>
<accession>W9XBJ6</accession>
<feature type="transmembrane region" description="Helical" evidence="7">
    <location>
        <begin position="498"/>
        <end position="516"/>
    </location>
</feature>
<feature type="transmembrane region" description="Helical" evidence="7">
    <location>
        <begin position="171"/>
        <end position="191"/>
    </location>
</feature>
<evidence type="ECO:0000256" key="1">
    <source>
        <dbReference type="ARBA" id="ARBA00004141"/>
    </source>
</evidence>
<keyword evidence="6 7" id="KW-0472">Membrane</keyword>
<dbReference type="PIRSF" id="PIRSF006060">
    <property type="entry name" value="AA_transporter"/>
    <property type="match status" value="1"/>
</dbReference>
<evidence type="ECO:0000313" key="9">
    <source>
        <dbReference type="EMBL" id="EXJ77827.1"/>
    </source>
</evidence>
<feature type="transmembrane region" description="Helical" evidence="7">
    <location>
        <begin position="65"/>
        <end position="84"/>
    </location>
</feature>
<evidence type="ECO:0000259" key="8">
    <source>
        <dbReference type="Pfam" id="PF00324"/>
    </source>
</evidence>
<dbReference type="STRING" id="1182542.W9XBJ6"/>
<keyword evidence="10" id="KW-1185">Reference proteome</keyword>
<protein>
    <submittedName>
        <fullName evidence="9">AAT family amino acid transporter</fullName>
    </submittedName>
</protein>
<dbReference type="PANTHER" id="PTHR43341">
    <property type="entry name" value="AMINO ACID PERMEASE"/>
    <property type="match status" value="1"/>
</dbReference>
<feature type="domain" description="Amino acid permease/ SLC12A" evidence="8">
    <location>
        <begin position="62"/>
        <end position="524"/>
    </location>
</feature>
<evidence type="ECO:0000256" key="4">
    <source>
        <dbReference type="ARBA" id="ARBA00022970"/>
    </source>
</evidence>
<feature type="transmembrane region" description="Helical" evidence="7">
    <location>
        <begin position="144"/>
        <end position="165"/>
    </location>
</feature>
<keyword evidence="3 7" id="KW-0812">Transmembrane</keyword>
<dbReference type="EMBL" id="AMGY01000009">
    <property type="protein sequence ID" value="EXJ77827.1"/>
    <property type="molecule type" value="Genomic_DNA"/>
</dbReference>